<dbReference type="SMART" id="SM00558">
    <property type="entry name" value="JmjC"/>
    <property type="match status" value="1"/>
</dbReference>
<evidence type="ECO:0000313" key="7">
    <source>
        <dbReference type="EMBL" id="NUU81327.1"/>
    </source>
</evidence>
<accession>A0A6M2E889</accession>
<organism evidence="7">
    <name type="scientific">Populus davidiana</name>
    <dbReference type="NCBI Taxonomy" id="266767"/>
    <lineage>
        <taxon>Eukaryota</taxon>
        <taxon>Viridiplantae</taxon>
        <taxon>Streptophyta</taxon>
        <taxon>Embryophyta</taxon>
        <taxon>Tracheophyta</taxon>
        <taxon>Spermatophyta</taxon>
        <taxon>Magnoliopsida</taxon>
        <taxon>eudicotyledons</taxon>
        <taxon>Gunneridae</taxon>
        <taxon>Pentapetalae</taxon>
        <taxon>rosids</taxon>
        <taxon>fabids</taxon>
        <taxon>Malpighiales</taxon>
        <taxon>Salicaceae</taxon>
        <taxon>Saliceae</taxon>
        <taxon>Populus</taxon>
    </lineage>
</organism>
<proteinExistence type="inferred from homology"/>
<dbReference type="PANTHER" id="PTHR12549:SF11">
    <property type="entry name" value="LYSINE-SPECIFIC DEMETHYLASE JMJ25"/>
    <property type="match status" value="1"/>
</dbReference>
<evidence type="ECO:0000259" key="6">
    <source>
        <dbReference type="PROSITE" id="PS51184"/>
    </source>
</evidence>
<dbReference type="AlphaFoldDB" id="A0A6M2E889"/>
<dbReference type="FunFam" id="2.60.120.650:FF:000033">
    <property type="entry name" value="Transcription factor jumonji (JmjC) domain-containing protein"/>
    <property type="match status" value="1"/>
</dbReference>
<feature type="domain" description="JmjC" evidence="6">
    <location>
        <begin position="1"/>
        <end position="155"/>
    </location>
</feature>
<dbReference type="Pfam" id="PF02373">
    <property type="entry name" value="JmjC"/>
    <property type="match status" value="1"/>
</dbReference>
<keyword evidence="4" id="KW-0539">Nucleus</keyword>
<dbReference type="InterPro" id="IPR003347">
    <property type="entry name" value="JmjC_dom"/>
</dbReference>
<comment type="similarity">
    <text evidence="2">Belongs to the JARID1 histone demethylase family.</text>
</comment>
<dbReference type="SUPFAM" id="SSF51197">
    <property type="entry name" value="Clavaminate synthase-like"/>
    <property type="match status" value="1"/>
</dbReference>
<dbReference type="Gene3D" id="2.60.120.650">
    <property type="entry name" value="Cupin"/>
    <property type="match status" value="1"/>
</dbReference>
<evidence type="ECO:0000256" key="4">
    <source>
        <dbReference type="ARBA" id="ARBA00023242"/>
    </source>
</evidence>
<dbReference type="GO" id="GO:0046872">
    <property type="term" value="F:metal ion binding"/>
    <property type="evidence" value="ECO:0007669"/>
    <property type="project" value="UniProtKB-KW"/>
</dbReference>
<dbReference type="GO" id="GO:0031490">
    <property type="term" value="F:chromatin DNA binding"/>
    <property type="evidence" value="ECO:0007669"/>
    <property type="project" value="TreeGrafter"/>
</dbReference>
<feature type="region of interest" description="Disordered" evidence="5">
    <location>
        <begin position="1"/>
        <end position="28"/>
    </location>
</feature>
<dbReference type="GO" id="GO:0000785">
    <property type="term" value="C:chromatin"/>
    <property type="evidence" value="ECO:0007669"/>
    <property type="project" value="TreeGrafter"/>
</dbReference>
<dbReference type="PROSITE" id="PS51184">
    <property type="entry name" value="JMJC"/>
    <property type="match status" value="1"/>
</dbReference>
<protein>
    <recommendedName>
        <fullName evidence="6">JmjC domain-containing protein</fullName>
    </recommendedName>
</protein>
<dbReference type="PANTHER" id="PTHR12549">
    <property type="entry name" value="JMJC DOMAIN-CONTAINING HISTONE DEMETHYLATION PROTEIN"/>
    <property type="match status" value="1"/>
</dbReference>
<reference evidence="7" key="1">
    <citation type="submission" date="2020-03" db="EMBL/GenBank/DDBJ databases">
        <authorList>
            <person name="Zhang R."/>
        </authorList>
    </citation>
    <scope>NUCLEOTIDE SEQUENCE</scope>
</reference>
<dbReference type="InterPro" id="IPR045109">
    <property type="entry name" value="LSDs-like"/>
</dbReference>
<evidence type="ECO:0000256" key="1">
    <source>
        <dbReference type="ARBA" id="ARBA00004123"/>
    </source>
</evidence>
<sequence>MHGVDSGKCNEEAGVVQGRSTEDGPLKCGNESEWMDALDGGAVWDIFRREDVPKLQEYLNKHFKEFRHIHCSPLPKVVHPIHDQTFFLTLEHKRKLKEEYGIEPWTFVQKLGDAVFIPAGCPHQVRNLKSCIKVAMDFVSPENVGECIRLTEEFRLLPPNHRAKEDKLEIKKMYLHAARWALDVLTNGGKVDEPEKVKKKQARSKKRS</sequence>
<dbReference type="GO" id="GO:0006357">
    <property type="term" value="P:regulation of transcription by RNA polymerase II"/>
    <property type="evidence" value="ECO:0007669"/>
    <property type="project" value="TreeGrafter"/>
</dbReference>
<dbReference type="GO" id="GO:0003712">
    <property type="term" value="F:transcription coregulator activity"/>
    <property type="evidence" value="ECO:0007669"/>
    <property type="project" value="TreeGrafter"/>
</dbReference>
<evidence type="ECO:0000256" key="3">
    <source>
        <dbReference type="ARBA" id="ARBA00022723"/>
    </source>
</evidence>
<dbReference type="GO" id="GO:0032454">
    <property type="term" value="F:histone H3K9 demethylase activity"/>
    <property type="evidence" value="ECO:0007669"/>
    <property type="project" value="InterPro"/>
</dbReference>
<dbReference type="EMBL" id="GILB01000994">
    <property type="protein sequence ID" value="NUU81327.1"/>
    <property type="molecule type" value="Transcribed_RNA"/>
</dbReference>
<name>A0A6M2E889_9ROSI</name>
<dbReference type="GO" id="GO:0000118">
    <property type="term" value="C:histone deacetylase complex"/>
    <property type="evidence" value="ECO:0007669"/>
    <property type="project" value="TreeGrafter"/>
</dbReference>
<keyword evidence="3" id="KW-0479">Metal-binding</keyword>
<comment type="subcellular location">
    <subcellularLocation>
        <location evidence="1">Nucleus</location>
    </subcellularLocation>
</comment>
<evidence type="ECO:0000256" key="5">
    <source>
        <dbReference type="SAM" id="MobiDB-lite"/>
    </source>
</evidence>
<evidence type="ECO:0000256" key="2">
    <source>
        <dbReference type="ARBA" id="ARBA00006801"/>
    </source>
</evidence>